<dbReference type="SUPFAM" id="SSF117916">
    <property type="entry name" value="Fe-S cluster assembly (FSCA) domain-like"/>
    <property type="match status" value="1"/>
</dbReference>
<dbReference type="Gene3D" id="3.30.1370.70">
    <property type="entry name" value="Scaffold protein Nfu/NifU, N-terminal domain"/>
    <property type="match status" value="1"/>
</dbReference>
<comment type="caution">
    <text evidence="4">The sequence shown here is derived from an EMBL/GenBank/DDBJ whole genome shotgun (WGS) entry which is preliminary data.</text>
</comment>
<organism evidence="4 5">
    <name type="scientific">Gonium pectorale</name>
    <name type="common">Green alga</name>
    <dbReference type="NCBI Taxonomy" id="33097"/>
    <lineage>
        <taxon>Eukaryota</taxon>
        <taxon>Viridiplantae</taxon>
        <taxon>Chlorophyta</taxon>
        <taxon>core chlorophytes</taxon>
        <taxon>Chlorophyceae</taxon>
        <taxon>CS clade</taxon>
        <taxon>Chlamydomonadales</taxon>
        <taxon>Volvocaceae</taxon>
        <taxon>Gonium</taxon>
    </lineage>
</organism>
<evidence type="ECO:0000259" key="3">
    <source>
        <dbReference type="SMART" id="SM00932"/>
    </source>
</evidence>
<dbReference type="PANTHER" id="PTHR11178:SF1">
    <property type="entry name" value="NFU1 IRON-SULFUR CLUSTER SCAFFOLD HOMOLOG, MITOCHONDRIAL"/>
    <property type="match status" value="1"/>
</dbReference>
<dbReference type="Proteomes" id="UP000075714">
    <property type="component" value="Unassembled WGS sequence"/>
</dbReference>
<feature type="region of interest" description="Disordered" evidence="2">
    <location>
        <begin position="190"/>
        <end position="213"/>
    </location>
</feature>
<dbReference type="InterPro" id="IPR001075">
    <property type="entry name" value="NIF_FeS_clus_asmbl_NifU_C"/>
</dbReference>
<dbReference type="Pfam" id="PF01106">
    <property type="entry name" value="NifU"/>
    <property type="match status" value="1"/>
</dbReference>
<comment type="similarity">
    <text evidence="1">Belongs to the NifU family.</text>
</comment>
<sequence>MFVPGKQVMELATPSAPNSTARSPPQSGTLEFTSAREGMKSPLAKRLFSVDGVSSVFFGSDFVTITKRDDYSWPVLKPDIFAAIMDFYSSGEVLVSDAEALAASDTAIHPDDSEVVAMIKELLETRIRPAVQEDGGDIVFKGFEEDTGTVVVKLVGACSTCPSSTVTLKSGIENMLMHYIPEVKGVIEASDEGGDQPAAPSKEENPLAAHLSN</sequence>
<dbReference type="GO" id="GO:0005506">
    <property type="term" value="F:iron ion binding"/>
    <property type="evidence" value="ECO:0007669"/>
    <property type="project" value="InterPro"/>
</dbReference>
<evidence type="ECO:0000256" key="1">
    <source>
        <dbReference type="ARBA" id="ARBA00006420"/>
    </source>
</evidence>
<name>A0A150H1N9_GONPE</name>
<gene>
    <name evidence="4" type="ORF">GPECTOR_2g1433</name>
</gene>
<evidence type="ECO:0000313" key="5">
    <source>
        <dbReference type="Proteomes" id="UP000075714"/>
    </source>
</evidence>
<reference evidence="5" key="1">
    <citation type="journal article" date="2016" name="Nat. Commun.">
        <title>The Gonium pectorale genome demonstrates co-option of cell cycle regulation during the evolution of multicellularity.</title>
        <authorList>
            <person name="Hanschen E.R."/>
            <person name="Marriage T.N."/>
            <person name="Ferris P.J."/>
            <person name="Hamaji T."/>
            <person name="Toyoda A."/>
            <person name="Fujiyama A."/>
            <person name="Neme R."/>
            <person name="Noguchi H."/>
            <person name="Minakuchi Y."/>
            <person name="Suzuki M."/>
            <person name="Kawai-Toyooka H."/>
            <person name="Smith D.R."/>
            <person name="Sparks H."/>
            <person name="Anderson J."/>
            <person name="Bakaric R."/>
            <person name="Luria V."/>
            <person name="Karger A."/>
            <person name="Kirschner M.W."/>
            <person name="Durand P.M."/>
            <person name="Michod R.E."/>
            <person name="Nozaki H."/>
            <person name="Olson B.J."/>
        </authorList>
    </citation>
    <scope>NUCLEOTIDE SEQUENCE [LARGE SCALE GENOMIC DNA]</scope>
    <source>
        <strain evidence="5">NIES-2863</strain>
    </source>
</reference>
<protein>
    <recommendedName>
        <fullName evidence="3">Scaffold protein Nfu/NifU N-terminal domain-containing protein</fullName>
    </recommendedName>
</protein>
<dbReference type="GO" id="GO:0051536">
    <property type="term" value="F:iron-sulfur cluster binding"/>
    <property type="evidence" value="ECO:0007669"/>
    <property type="project" value="InterPro"/>
</dbReference>
<dbReference type="GO" id="GO:0016226">
    <property type="term" value="P:iron-sulfur cluster assembly"/>
    <property type="evidence" value="ECO:0007669"/>
    <property type="project" value="InterPro"/>
</dbReference>
<dbReference type="Pfam" id="PF08712">
    <property type="entry name" value="Nfu_N"/>
    <property type="match status" value="1"/>
</dbReference>
<evidence type="ECO:0000313" key="4">
    <source>
        <dbReference type="EMBL" id="KXZ55882.1"/>
    </source>
</evidence>
<dbReference type="AlphaFoldDB" id="A0A150H1N9"/>
<proteinExistence type="inferred from homology"/>
<evidence type="ECO:0000256" key="2">
    <source>
        <dbReference type="SAM" id="MobiDB-lite"/>
    </source>
</evidence>
<dbReference type="EMBL" id="LSYV01000003">
    <property type="protein sequence ID" value="KXZ55882.1"/>
    <property type="molecule type" value="Genomic_DNA"/>
</dbReference>
<accession>A0A150H1N9</accession>
<dbReference type="STRING" id="33097.A0A150H1N9"/>
<dbReference type="OrthoDB" id="565552at2759"/>
<dbReference type="Gene3D" id="3.30.300.130">
    <property type="entry name" value="Fe-S cluster assembly (FSCA)"/>
    <property type="match status" value="1"/>
</dbReference>
<dbReference type="PANTHER" id="PTHR11178">
    <property type="entry name" value="IRON-SULFUR CLUSTER SCAFFOLD PROTEIN NFU-RELATED"/>
    <property type="match status" value="1"/>
</dbReference>
<feature type="domain" description="Scaffold protein Nfu/NifU N-terminal" evidence="3">
    <location>
        <begin position="8"/>
        <end position="91"/>
    </location>
</feature>
<dbReference type="InterPro" id="IPR014824">
    <property type="entry name" value="Nfu/NifU_N"/>
</dbReference>
<dbReference type="GO" id="GO:0005739">
    <property type="term" value="C:mitochondrion"/>
    <property type="evidence" value="ECO:0007669"/>
    <property type="project" value="TreeGrafter"/>
</dbReference>
<dbReference type="SUPFAM" id="SSF110836">
    <property type="entry name" value="Hypothetical protein SAV1430"/>
    <property type="match status" value="1"/>
</dbReference>
<dbReference type="SMART" id="SM00932">
    <property type="entry name" value="Nfu_N"/>
    <property type="match status" value="1"/>
</dbReference>
<dbReference type="InterPro" id="IPR034904">
    <property type="entry name" value="FSCA_dom_sf"/>
</dbReference>
<keyword evidence="5" id="KW-1185">Reference proteome</keyword>
<dbReference type="FunFam" id="3.30.300.130:FF:000001">
    <property type="entry name" value="NFU1 iron-sulfur cluster scaffold"/>
    <property type="match status" value="1"/>
</dbReference>
<dbReference type="InterPro" id="IPR036498">
    <property type="entry name" value="Nfu/NifU_N_sf"/>
</dbReference>